<comment type="caution">
    <text evidence="1">The sequence shown here is derived from an EMBL/GenBank/DDBJ whole genome shotgun (WGS) entry which is preliminary data.</text>
</comment>
<dbReference type="EMBL" id="CAXDID020000753">
    <property type="protein sequence ID" value="CAL6113007.1"/>
    <property type="molecule type" value="Genomic_DNA"/>
</dbReference>
<keyword evidence="3" id="KW-1185">Reference proteome</keyword>
<proteinExistence type="predicted"/>
<dbReference type="Proteomes" id="UP001642409">
    <property type="component" value="Unassembled WGS sequence"/>
</dbReference>
<gene>
    <name evidence="1" type="ORF">HINF_LOCUS13822</name>
    <name evidence="2" type="ORF">HINF_LOCUS77305</name>
</gene>
<dbReference type="AlphaFoldDB" id="A0AA86NVW1"/>
<name>A0AA86NVW1_9EUKA</name>
<organism evidence="1">
    <name type="scientific">Hexamita inflata</name>
    <dbReference type="NCBI Taxonomy" id="28002"/>
    <lineage>
        <taxon>Eukaryota</taxon>
        <taxon>Metamonada</taxon>
        <taxon>Diplomonadida</taxon>
        <taxon>Hexamitidae</taxon>
        <taxon>Hexamitinae</taxon>
        <taxon>Hexamita</taxon>
    </lineage>
</organism>
<evidence type="ECO:0000313" key="2">
    <source>
        <dbReference type="EMBL" id="CAL6113007.1"/>
    </source>
</evidence>
<sequence length="701" mass="76133">MQIINCSRINGNTIINGTCVHTYCSIEGQYYINGICQCININEVVINNSCKCPDTSILVGNVCMCTSSDQIIRENLCECRTSGAFINDGVCTCGQHALNISNQCQCPLQSQLINASCICDIYVGLTMIDGQCQCTNGSQLVNGQCLENIFVINGTNNLALCSQQIFITSFDIQQVTDQVIINYQNFSNGYIFSTSQYLQNSFIDVSNNVYNQNVKPLFQSQYQFYNIKIQIGQSVVNNSALLSYSTTIHVNQVNIISKDSTTITVNSGYQFNILLQQSTQTNISNLLINLSFATPQFYGLITLIGSISGVASINKYQISGIYQSSGMVALISIKVNSSTITISHINFMPTTYTVGNCSSYLLSNITNCVVNISFITIQIGNIANQKLINAISYSSSFYQFGGLISSFSNISAIIIQILSDNVQKFSQQNVANSGLLIGQSYNSNNIFVIQNLCLQQLLVSNTRLDTFGIIGQYNGNISLQQCQITFNVSGTLAIFGLIGKLQSQCNYSEIQNIVTTVNTLGEFRSTISSALIGYQMSKNCSIQHILVNNSNIQLLDYSAGIIGIATFKQILLINEVNISNCNFISKNQGSGQTSAGLIGMTEQSTLSVQNTFICNVSIISVDKASGGILGHISDSVVNIINSNISTVNLTSGSYVGIVIGYSRTNNSFDITNSKSLGTNYINNIQQSNCASITDVLIPRGC</sequence>
<reference evidence="1" key="1">
    <citation type="submission" date="2023-06" db="EMBL/GenBank/DDBJ databases">
        <authorList>
            <person name="Kurt Z."/>
        </authorList>
    </citation>
    <scope>NUCLEOTIDE SEQUENCE</scope>
</reference>
<evidence type="ECO:0000313" key="3">
    <source>
        <dbReference type="Proteomes" id="UP001642409"/>
    </source>
</evidence>
<protein>
    <submittedName>
        <fullName evidence="1">Uncharacterized protein</fullName>
    </submittedName>
</protein>
<evidence type="ECO:0000313" key="1">
    <source>
        <dbReference type="EMBL" id="CAI9926177.1"/>
    </source>
</evidence>
<accession>A0AA86NVW1</accession>
<reference evidence="2 3" key="2">
    <citation type="submission" date="2024-07" db="EMBL/GenBank/DDBJ databases">
        <authorList>
            <person name="Akdeniz Z."/>
        </authorList>
    </citation>
    <scope>NUCLEOTIDE SEQUENCE [LARGE SCALE GENOMIC DNA]</scope>
</reference>
<dbReference type="EMBL" id="CATOUU010000363">
    <property type="protein sequence ID" value="CAI9926177.1"/>
    <property type="molecule type" value="Genomic_DNA"/>
</dbReference>